<organism evidence="2 3">
    <name type="scientific">Spizellomyces punctatus (strain DAOM BR117)</name>
    <dbReference type="NCBI Taxonomy" id="645134"/>
    <lineage>
        <taxon>Eukaryota</taxon>
        <taxon>Fungi</taxon>
        <taxon>Fungi incertae sedis</taxon>
        <taxon>Chytridiomycota</taxon>
        <taxon>Chytridiomycota incertae sedis</taxon>
        <taxon>Chytridiomycetes</taxon>
        <taxon>Spizellomycetales</taxon>
        <taxon>Spizellomycetaceae</taxon>
        <taxon>Spizellomyces</taxon>
    </lineage>
</organism>
<dbReference type="Proteomes" id="UP000053201">
    <property type="component" value="Unassembled WGS sequence"/>
</dbReference>
<feature type="region of interest" description="Disordered" evidence="1">
    <location>
        <begin position="34"/>
        <end position="64"/>
    </location>
</feature>
<evidence type="ECO:0000256" key="1">
    <source>
        <dbReference type="SAM" id="MobiDB-lite"/>
    </source>
</evidence>
<dbReference type="RefSeq" id="XP_016606757.1">
    <property type="nucleotide sequence ID" value="XM_016754608.1"/>
</dbReference>
<dbReference type="OrthoDB" id="10398723at2759"/>
<dbReference type="VEuPathDB" id="FungiDB:SPPG_06395"/>
<protein>
    <submittedName>
        <fullName evidence="2">Uncharacterized protein</fullName>
    </submittedName>
</protein>
<proteinExistence type="predicted"/>
<sequence length="305" mass="34074">MANQDTRKKKVLVQVLEKLKIRFPIPTEWRNEAIPSRGSVSSLRTFASSNSEVSAQPQTPTSPTLEDQWRSLAFHTELVSPPAPPSPSPTHSKSPASKRQHRISTSSSVPTLKNTVRLARTSISNLSFYLRTFRSTADSLGTGSDWETDEELEMAETGSTKTQASMYDILYADDRWNCRPRNSMVVKRDRQENVKGGTASYAMAVAKAFHTRAEGCMLVQTLNEKEKQSESAVDIPALPPLPPGPDSARRSPHTFQSTSVNEPVLPDLDSKPLPPLPKPHKTRLLSIYLTRTRMLIRNRVLARTW</sequence>
<dbReference type="InParanoid" id="A0A0L0HBZ9"/>
<feature type="compositionally biased region" description="Polar residues" evidence="1">
    <location>
        <begin position="38"/>
        <end position="64"/>
    </location>
</feature>
<reference evidence="2 3" key="1">
    <citation type="submission" date="2009-08" db="EMBL/GenBank/DDBJ databases">
        <title>The Genome Sequence of Spizellomyces punctatus strain DAOM BR117.</title>
        <authorList>
            <consortium name="The Broad Institute Genome Sequencing Platform"/>
            <person name="Russ C."/>
            <person name="Cuomo C."/>
            <person name="Shea T."/>
            <person name="Young S.K."/>
            <person name="Zeng Q."/>
            <person name="Koehrsen M."/>
            <person name="Haas B."/>
            <person name="Borodovsky M."/>
            <person name="Guigo R."/>
            <person name="Alvarado L."/>
            <person name="Berlin A."/>
            <person name="Bochicchio J."/>
            <person name="Borenstein D."/>
            <person name="Chapman S."/>
            <person name="Chen Z."/>
            <person name="Engels R."/>
            <person name="Freedman E."/>
            <person name="Gellesch M."/>
            <person name="Goldberg J."/>
            <person name="Griggs A."/>
            <person name="Gujja S."/>
            <person name="Heiman D."/>
            <person name="Hepburn T."/>
            <person name="Howarth C."/>
            <person name="Jen D."/>
            <person name="Larson L."/>
            <person name="Lewis B."/>
            <person name="Mehta T."/>
            <person name="Park D."/>
            <person name="Pearson M."/>
            <person name="Roberts A."/>
            <person name="Saif S."/>
            <person name="Shenoy N."/>
            <person name="Sisk P."/>
            <person name="Stolte C."/>
            <person name="Sykes S."/>
            <person name="Thomson T."/>
            <person name="Walk T."/>
            <person name="White J."/>
            <person name="Yandava C."/>
            <person name="Burger G."/>
            <person name="Gray M.W."/>
            <person name="Holland P.W.H."/>
            <person name="King N."/>
            <person name="Lang F.B.F."/>
            <person name="Roger A.J."/>
            <person name="Ruiz-Trillo I."/>
            <person name="Lander E."/>
            <person name="Nusbaum C."/>
        </authorList>
    </citation>
    <scope>NUCLEOTIDE SEQUENCE [LARGE SCALE GENOMIC DNA]</scope>
    <source>
        <strain evidence="2 3">DAOM BR117</strain>
    </source>
</reference>
<feature type="region of interest" description="Disordered" evidence="1">
    <location>
        <begin position="78"/>
        <end position="111"/>
    </location>
</feature>
<accession>A0A0L0HBZ9</accession>
<name>A0A0L0HBZ9_SPIPD</name>
<gene>
    <name evidence="2" type="ORF">SPPG_06395</name>
</gene>
<dbReference type="GeneID" id="27689704"/>
<dbReference type="EMBL" id="KQ257460">
    <property type="protein sequence ID" value="KNC98717.1"/>
    <property type="molecule type" value="Genomic_DNA"/>
</dbReference>
<feature type="region of interest" description="Disordered" evidence="1">
    <location>
        <begin position="227"/>
        <end position="280"/>
    </location>
</feature>
<keyword evidence="3" id="KW-1185">Reference proteome</keyword>
<evidence type="ECO:0000313" key="3">
    <source>
        <dbReference type="Proteomes" id="UP000053201"/>
    </source>
</evidence>
<evidence type="ECO:0000313" key="2">
    <source>
        <dbReference type="EMBL" id="KNC98717.1"/>
    </source>
</evidence>
<dbReference type="AlphaFoldDB" id="A0A0L0HBZ9"/>